<dbReference type="AlphaFoldDB" id="A0AAD4Q7J5"/>
<dbReference type="EMBL" id="JAKELL010000221">
    <property type="protein sequence ID" value="KAH8978490.1"/>
    <property type="molecule type" value="Genomic_DNA"/>
</dbReference>
<dbReference type="SUPFAM" id="SSF52047">
    <property type="entry name" value="RNI-like"/>
    <property type="match status" value="1"/>
</dbReference>
<accession>A0AAD4Q7J5</accession>
<evidence type="ECO:0008006" key="3">
    <source>
        <dbReference type="Google" id="ProtNLM"/>
    </source>
</evidence>
<evidence type="ECO:0000313" key="2">
    <source>
        <dbReference type="Proteomes" id="UP001201163"/>
    </source>
</evidence>
<dbReference type="Proteomes" id="UP001201163">
    <property type="component" value="Unassembled WGS sequence"/>
</dbReference>
<sequence>MTSSNASPTNGYSVFSLIDGVLSQGCNQEDPRVKLLREGVEHDAADICARLLNHNPASASVSAWALGFAQAKMMTLPWNNNVVSPGLSSGVAWTSTGSPGRFLNMGKVLSKNYRYGATIDVLPDNVFLDIFDFCLRDSTMPELEVIQHMRIWQVLGHVCQRWRRIIFASPRRLDLHLSCSYGTHVRRNLGSWPVTLPLAIDYPSSLSRLTHRDEDSIIFALRRTSRVHHIDIHVPGPLSKKVADVMRRSFPVLTHLHLAWDLDEMLRPSHGSRDVPSVIPSRFLGGSAPHLQHIRLRNVPFPHLPTFLLSARNLVTLEVENICQNGYISPEAMVGGLAVLTRLISLSITFDKSFVHDQTTRADPPMRITLPALTTLYYQGDSEYLEDFLAQIDTPRVDDFRIEYLAQEIQATQLSGFLDRTENLKLDQLNCAKVTFYYSYVQVELNSSRPQGEHEARLTLVVDGGWLDTQVLCVIQVLGQLAPTFSHLDHLDAHGDEVELSDPETDVVDWIPFFHLFPAVETLHLSGGVLAYIVSALEDPANSEEMVTDVFPAVHLIWLDDMDNHEFDKPVGSIERFLAMYAAAHRFPGNRRRHGRRVLSGVRRTSV</sequence>
<evidence type="ECO:0000313" key="1">
    <source>
        <dbReference type="EMBL" id="KAH8978490.1"/>
    </source>
</evidence>
<comment type="caution">
    <text evidence="1">The sequence shown here is derived from an EMBL/GenBank/DDBJ whole genome shotgun (WGS) entry which is preliminary data.</text>
</comment>
<name>A0AAD4Q7J5_9AGAM</name>
<gene>
    <name evidence="1" type="ORF">EDB92DRAFT_1909382</name>
</gene>
<feature type="non-terminal residue" evidence="1">
    <location>
        <position position="1"/>
    </location>
</feature>
<protein>
    <recommendedName>
        <fullName evidence="3">F-box domain-containing protein</fullName>
    </recommendedName>
</protein>
<reference evidence="1" key="1">
    <citation type="submission" date="2022-01" db="EMBL/GenBank/DDBJ databases">
        <title>Comparative genomics reveals a dynamic genome evolution in the ectomycorrhizal milk-cap (Lactarius) mushrooms.</title>
        <authorList>
            <consortium name="DOE Joint Genome Institute"/>
            <person name="Lebreton A."/>
            <person name="Tang N."/>
            <person name="Kuo A."/>
            <person name="LaButti K."/>
            <person name="Drula E."/>
            <person name="Barry K."/>
            <person name="Clum A."/>
            <person name="Lipzen A."/>
            <person name="Mousain D."/>
            <person name="Ng V."/>
            <person name="Wang R."/>
            <person name="Wang X."/>
            <person name="Dai Y."/>
            <person name="Henrissat B."/>
            <person name="Grigoriev I.V."/>
            <person name="Guerin-Laguette A."/>
            <person name="Yu F."/>
            <person name="Martin F.M."/>
        </authorList>
    </citation>
    <scope>NUCLEOTIDE SEQUENCE</scope>
    <source>
        <strain evidence="1">QP</strain>
    </source>
</reference>
<organism evidence="1 2">
    <name type="scientific">Lactarius akahatsu</name>
    <dbReference type="NCBI Taxonomy" id="416441"/>
    <lineage>
        <taxon>Eukaryota</taxon>
        <taxon>Fungi</taxon>
        <taxon>Dikarya</taxon>
        <taxon>Basidiomycota</taxon>
        <taxon>Agaricomycotina</taxon>
        <taxon>Agaricomycetes</taxon>
        <taxon>Russulales</taxon>
        <taxon>Russulaceae</taxon>
        <taxon>Lactarius</taxon>
    </lineage>
</organism>
<proteinExistence type="predicted"/>
<keyword evidence="2" id="KW-1185">Reference proteome</keyword>